<reference evidence="6" key="1">
    <citation type="submission" date="2018-05" db="EMBL/GenBank/DDBJ databases">
        <authorList>
            <person name="Lanie J.A."/>
            <person name="Ng W.-L."/>
            <person name="Kazmierczak K.M."/>
            <person name="Andrzejewski T.M."/>
            <person name="Davidsen T.M."/>
            <person name="Wayne K.J."/>
            <person name="Tettelin H."/>
            <person name="Glass J.I."/>
            <person name="Rusch D."/>
            <person name="Podicherti R."/>
            <person name="Tsui H.-C.T."/>
            <person name="Winkler M.E."/>
        </authorList>
    </citation>
    <scope>NUCLEOTIDE SEQUENCE</scope>
</reference>
<organism evidence="6">
    <name type="scientific">marine metagenome</name>
    <dbReference type="NCBI Taxonomy" id="408172"/>
    <lineage>
        <taxon>unclassified sequences</taxon>
        <taxon>metagenomes</taxon>
        <taxon>ecological metagenomes</taxon>
    </lineage>
</organism>
<keyword evidence="1" id="KW-0285">Flavoprotein</keyword>
<protein>
    <recommendedName>
        <fullName evidence="7">HpaB/PvcC/4-BUDH C-terminal domain-containing protein</fullName>
    </recommendedName>
</protein>
<dbReference type="PANTHER" id="PTHR36117:SF3">
    <property type="entry name" value="4-HYDROXYPHENYLACETATE 3-MONOOXYGENASE-RELATED"/>
    <property type="match status" value="1"/>
</dbReference>
<dbReference type="EMBL" id="UINC01110674">
    <property type="protein sequence ID" value="SVC78338.1"/>
    <property type="molecule type" value="Genomic_DNA"/>
</dbReference>
<dbReference type="Gene3D" id="2.40.110.10">
    <property type="entry name" value="Butyryl-CoA Dehydrogenase, subunit A, domain 2"/>
    <property type="match status" value="1"/>
</dbReference>
<sequence>EREDGILVRGCKAHPTNPPMVDEIIVLPTRAIGEQDAAYAVAFAIPVNTPGVKLLASPFGAAERHSGFHFPVSSQHPLVDTLTIFDDVFIPLERVFLSGEWQAAGFLANTFVEFHRFTAVSYKPPLCDLFIGAAALLADYNGIPKVSHVREKLTKLITWTETVRGLSRAAAHDCRITDSGLAVPNVLLTNLAKYAFANQYHEAIQWVQDIAGGLVVTGPDELDMASDELRPYIDQYLGGANVDAETRLKAMNLVRDLTASEFGGYNQLLAIHAEGSLEAQKITVFRDYDLERCKDLAAAAIGVTR</sequence>
<evidence type="ECO:0000256" key="1">
    <source>
        <dbReference type="ARBA" id="ARBA00022630"/>
    </source>
</evidence>
<dbReference type="Pfam" id="PF11794">
    <property type="entry name" value="HpaB_N"/>
    <property type="match status" value="1"/>
</dbReference>
<evidence type="ECO:0000259" key="5">
    <source>
        <dbReference type="Pfam" id="PF11794"/>
    </source>
</evidence>
<dbReference type="Gene3D" id="1.20.140.10">
    <property type="entry name" value="Butyryl-CoA Dehydrogenase, subunit A, domain 3"/>
    <property type="match status" value="1"/>
</dbReference>
<evidence type="ECO:0000256" key="2">
    <source>
        <dbReference type="ARBA" id="ARBA00022827"/>
    </source>
</evidence>
<evidence type="ECO:0000256" key="3">
    <source>
        <dbReference type="ARBA" id="ARBA00023002"/>
    </source>
</evidence>
<dbReference type="InterPro" id="IPR024719">
    <property type="entry name" value="HpaB/PvcC/4-BUDH_C"/>
</dbReference>
<accession>A0A382Q0C4</accession>
<gene>
    <name evidence="6" type="ORF">METZ01_LOCUS331192</name>
</gene>
<evidence type="ECO:0000313" key="6">
    <source>
        <dbReference type="EMBL" id="SVC78338.1"/>
    </source>
</evidence>
<dbReference type="AlphaFoldDB" id="A0A382Q0C4"/>
<evidence type="ECO:0008006" key="7">
    <source>
        <dbReference type="Google" id="ProtNLM"/>
    </source>
</evidence>
<feature type="domain" description="HpaB/PvcC/4-BUDH C-terminal" evidence="4">
    <location>
        <begin position="108"/>
        <end position="300"/>
    </location>
</feature>
<dbReference type="SUPFAM" id="SSF56645">
    <property type="entry name" value="Acyl-CoA dehydrogenase NM domain-like"/>
    <property type="match status" value="1"/>
</dbReference>
<dbReference type="InterPro" id="IPR036250">
    <property type="entry name" value="AcylCo_DH-like_C"/>
</dbReference>
<keyword evidence="2" id="KW-0274">FAD</keyword>
<dbReference type="InterPro" id="IPR024674">
    <property type="entry name" value="HpaB/PvcC/4-BUDH_N"/>
</dbReference>
<evidence type="ECO:0000259" key="4">
    <source>
        <dbReference type="Pfam" id="PF03241"/>
    </source>
</evidence>
<name>A0A382Q0C4_9ZZZZ</name>
<dbReference type="InterPro" id="IPR009100">
    <property type="entry name" value="AcylCoA_DH/oxidase_NM_dom_sf"/>
</dbReference>
<dbReference type="PANTHER" id="PTHR36117">
    <property type="entry name" value="4-HYDROXYPHENYLACETATE 3-MONOOXYGENASE-RELATED"/>
    <property type="match status" value="1"/>
</dbReference>
<dbReference type="InterPro" id="IPR046373">
    <property type="entry name" value="Acyl-CoA_Oxase/DH_mid-dom_sf"/>
</dbReference>
<proteinExistence type="predicted"/>
<dbReference type="Pfam" id="PF03241">
    <property type="entry name" value="HpaB"/>
    <property type="match status" value="1"/>
</dbReference>
<keyword evidence="3" id="KW-0560">Oxidoreductase</keyword>
<dbReference type="SUPFAM" id="SSF47203">
    <property type="entry name" value="Acyl-CoA dehydrogenase C-terminal domain-like"/>
    <property type="match status" value="1"/>
</dbReference>
<feature type="non-terminal residue" evidence="6">
    <location>
        <position position="1"/>
    </location>
</feature>
<feature type="domain" description="HpaB/PvcC/4-BUDH N-terminal" evidence="5">
    <location>
        <begin position="1"/>
        <end position="97"/>
    </location>
</feature>
<dbReference type="InterPro" id="IPR004925">
    <property type="entry name" value="HpaB/PvcC/4-BUDH"/>
</dbReference>
<dbReference type="GO" id="GO:0016627">
    <property type="term" value="F:oxidoreductase activity, acting on the CH-CH group of donors"/>
    <property type="evidence" value="ECO:0007669"/>
    <property type="project" value="InterPro"/>
</dbReference>